<feature type="domain" description="Pyrroline-5-carboxylate reductase catalytic N-terminal" evidence="2">
    <location>
        <begin position="6"/>
        <end position="97"/>
    </location>
</feature>
<dbReference type="InterPro" id="IPR028939">
    <property type="entry name" value="P5C_Rdtase_cat_N"/>
</dbReference>
<dbReference type="PANTHER" id="PTHR14239">
    <property type="entry name" value="DUDULIN-RELATED"/>
    <property type="match status" value="1"/>
</dbReference>
<sequence>MTKTSTIAVVGLGSIGRVVAANIVKAGSPVLVAERTLAKAQKTADELGSLAIPLEIRDAIAKADIIVPAIYFDGIQQFLKAYASELNGKLIIDPSNPIAPDEKGGFKKIIPQDQSSGQVLASILPAGARFAKALGSLGAESLSAAAFGSPEQAVLFYAADDAAVNGPVEDLIRAVGFEPLRIGGIDQSIRMEVFGDLHQFGALGKTVTLAEAKTKI</sequence>
<evidence type="ECO:0000313" key="4">
    <source>
        <dbReference type="Proteomes" id="UP001165367"/>
    </source>
</evidence>
<dbReference type="EMBL" id="JAKLTR010000012">
    <property type="protein sequence ID" value="MCG2616313.1"/>
    <property type="molecule type" value="Genomic_DNA"/>
</dbReference>
<dbReference type="InterPro" id="IPR036291">
    <property type="entry name" value="NAD(P)-bd_dom_sf"/>
</dbReference>
<dbReference type="Gene3D" id="3.40.50.720">
    <property type="entry name" value="NAD(P)-binding Rossmann-like Domain"/>
    <property type="match status" value="1"/>
</dbReference>
<dbReference type="SUPFAM" id="SSF51735">
    <property type="entry name" value="NAD(P)-binding Rossmann-fold domains"/>
    <property type="match status" value="1"/>
</dbReference>
<proteinExistence type="predicted"/>
<gene>
    <name evidence="3" type="ORF">LZZ85_18585</name>
</gene>
<dbReference type="Proteomes" id="UP001165367">
    <property type="component" value="Unassembled WGS sequence"/>
</dbReference>
<reference evidence="3" key="1">
    <citation type="submission" date="2022-01" db="EMBL/GenBank/DDBJ databases">
        <authorList>
            <person name="Jo J.-H."/>
            <person name="Im W.-T."/>
        </authorList>
    </citation>
    <scope>NUCLEOTIDE SEQUENCE</scope>
    <source>
        <strain evidence="3">NA20</strain>
    </source>
</reference>
<comment type="caution">
    <text evidence="3">The sequence shown here is derived from an EMBL/GenBank/DDBJ whole genome shotgun (WGS) entry which is preliminary data.</text>
</comment>
<keyword evidence="1" id="KW-0560">Oxidoreductase</keyword>
<organism evidence="3 4">
    <name type="scientific">Terrimonas ginsenosidimutans</name>
    <dbReference type="NCBI Taxonomy" id="2908004"/>
    <lineage>
        <taxon>Bacteria</taxon>
        <taxon>Pseudomonadati</taxon>
        <taxon>Bacteroidota</taxon>
        <taxon>Chitinophagia</taxon>
        <taxon>Chitinophagales</taxon>
        <taxon>Chitinophagaceae</taxon>
        <taxon>Terrimonas</taxon>
    </lineage>
</organism>
<dbReference type="PANTHER" id="PTHR14239:SF10">
    <property type="entry name" value="REDUCTASE"/>
    <property type="match status" value="1"/>
</dbReference>
<evidence type="ECO:0000259" key="2">
    <source>
        <dbReference type="Pfam" id="PF03807"/>
    </source>
</evidence>
<name>A0ABS9KVH5_9BACT</name>
<evidence type="ECO:0000256" key="1">
    <source>
        <dbReference type="ARBA" id="ARBA00023002"/>
    </source>
</evidence>
<protein>
    <submittedName>
        <fullName evidence="3">NAD(P)-binding domain-containing protein</fullName>
    </submittedName>
</protein>
<accession>A0ABS9KVH5</accession>
<dbReference type="Pfam" id="PF03807">
    <property type="entry name" value="F420_oxidored"/>
    <property type="match status" value="1"/>
</dbReference>
<evidence type="ECO:0000313" key="3">
    <source>
        <dbReference type="EMBL" id="MCG2616313.1"/>
    </source>
</evidence>
<keyword evidence="4" id="KW-1185">Reference proteome</keyword>
<dbReference type="InterPro" id="IPR051267">
    <property type="entry name" value="STEAP_metalloreductase"/>
</dbReference>